<dbReference type="InterPro" id="IPR008978">
    <property type="entry name" value="HSP20-like_chaperone"/>
</dbReference>
<feature type="domain" description="SHSP" evidence="3">
    <location>
        <begin position="1"/>
        <end position="79"/>
    </location>
</feature>
<dbReference type="InterPro" id="IPR002068">
    <property type="entry name" value="A-crystallin/Hsp20_dom"/>
</dbReference>
<evidence type="ECO:0000256" key="1">
    <source>
        <dbReference type="PROSITE-ProRule" id="PRU00285"/>
    </source>
</evidence>
<protein>
    <submittedName>
        <fullName evidence="4">Hsp20/alpha crystallin family protein</fullName>
    </submittedName>
</protein>
<accession>A0A2S6H7F4</accession>
<dbReference type="Proteomes" id="UP000238071">
    <property type="component" value="Unassembled WGS sequence"/>
</dbReference>
<name>A0A2S6H7F4_9GAMM</name>
<evidence type="ECO:0000313" key="4">
    <source>
        <dbReference type="EMBL" id="PPK73326.1"/>
    </source>
</evidence>
<reference evidence="4 5" key="1">
    <citation type="submission" date="2018-02" db="EMBL/GenBank/DDBJ databases">
        <title>Subsurface microbial communities from deep shales in Ohio and West Virginia, USA.</title>
        <authorList>
            <person name="Wrighton K."/>
        </authorList>
    </citation>
    <scope>NUCLEOTIDE SEQUENCE [LARGE SCALE GENOMIC DNA]</scope>
    <source>
        <strain evidence="4 5">OWC-G53F</strain>
    </source>
</reference>
<comment type="caution">
    <text evidence="4">The sequence shown here is derived from an EMBL/GenBank/DDBJ whole genome shotgun (WGS) entry which is preliminary data.</text>
</comment>
<gene>
    <name evidence="4" type="ORF">B0F88_102308</name>
</gene>
<sequence>MDLQEKPDRYIVTVNAPGADDSSIDIKLENQVLRISIKTEHAKDEADGKDGQYRYRERFIGQFQRVLTCQRGKNGDCIP</sequence>
<dbReference type="Pfam" id="PF00011">
    <property type="entry name" value="HSP20"/>
    <property type="match status" value="1"/>
</dbReference>
<comment type="similarity">
    <text evidence="1 2">Belongs to the small heat shock protein (HSP20) family.</text>
</comment>
<dbReference type="EMBL" id="PTIY01000002">
    <property type="protein sequence ID" value="PPK73326.1"/>
    <property type="molecule type" value="Genomic_DNA"/>
</dbReference>
<evidence type="ECO:0000256" key="2">
    <source>
        <dbReference type="RuleBase" id="RU003616"/>
    </source>
</evidence>
<evidence type="ECO:0000259" key="3">
    <source>
        <dbReference type="PROSITE" id="PS01031"/>
    </source>
</evidence>
<dbReference type="PROSITE" id="PS01031">
    <property type="entry name" value="SHSP"/>
    <property type="match status" value="1"/>
</dbReference>
<dbReference type="Gene3D" id="2.60.40.790">
    <property type="match status" value="1"/>
</dbReference>
<dbReference type="SUPFAM" id="SSF49764">
    <property type="entry name" value="HSP20-like chaperones"/>
    <property type="match status" value="1"/>
</dbReference>
<organism evidence="4 5">
    <name type="scientific">Methylobacter tundripaludum</name>
    <dbReference type="NCBI Taxonomy" id="173365"/>
    <lineage>
        <taxon>Bacteria</taxon>
        <taxon>Pseudomonadati</taxon>
        <taxon>Pseudomonadota</taxon>
        <taxon>Gammaproteobacteria</taxon>
        <taxon>Methylococcales</taxon>
        <taxon>Methylococcaceae</taxon>
        <taxon>Methylobacter</taxon>
    </lineage>
</organism>
<keyword evidence="5" id="KW-1185">Reference proteome</keyword>
<dbReference type="AlphaFoldDB" id="A0A2S6H7F4"/>
<proteinExistence type="inferred from homology"/>
<dbReference type="RefSeq" id="WP_258076552.1">
    <property type="nucleotide sequence ID" value="NZ_PTIY01000002.1"/>
</dbReference>
<evidence type="ECO:0000313" key="5">
    <source>
        <dbReference type="Proteomes" id="UP000238071"/>
    </source>
</evidence>